<dbReference type="GO" id="GO:0016020">
    <property type="term" value="C:membrane"/>
    <property type="evidence" value="ECO:0007669"/>
    <property type="project" value="InterPro"/>
</dbReference>
<dbReference type="SMART" id="SM00283">
    <property type="entry name" value="MA"/>
    <property type="match status" value="1"/>
</dbReference>
<dbReference type="Pfam" id="PF00015">
    <property type="entry name" value="MCPsignal"/>
    <property type="match status" value="1"/>
</dbReference>
<sequence length="542" mass="56798">MASPTPTGRRIGLHAKILATGAIGIAVAVLLAALSWFTTTTMTNNMHDADELADLRLQIADVSRYNSDVTGWQTAYAWDASTLGPAEAVADHSANRKGYLDSAEQLRTLLTSVNTDAMTDSEKAIYDQITAKWDEFFVADDQVVALYKAGTSDAKEQGDAHVVGPVYEIYYAITELTAQLDDELDVRAEALQKSIDNEATRATIASIIVLIIGVVLVYAASHIVGRSVKHAASEVKRALASFAAGDLTDTPNVTSRDELGDMAASLTEAQNAVSHTLHNVLTSAERVADTAAHVTDGTLSVSATAEETSTQAGVVASAADEVSQSIQVVASGTEEMGASIREISQNATDAANVAHQATGMVAETNEAVTRLGVSSQEIGAVVKAITSIAEQTNLLALNATIEAARAGDAGKGFAVVASEVKDLAQETARATEDIARRVGVIQDDTGQAVSAMTRISDIINDINNYQLTIASAVEEQTATTNEMARSVSEAASGSTQIADNINSVASEAQASSAVIGTMRDSAQHLADESRNLREALAVFTLR</sequence>
<feature type="transmembrane region" description="Helical" evidence="6">
    <location>
        <begin position="17"/>
        <end position="37"/>
    </location>
</feature>
<dbReference type="Gene3D" id="1.10.287.950">
    <property type="entry name" value="Methyl-accepting chemotaxis protein"/>
    <property type="match status" value="1"/>
</dbReference>
<keyword evidence="6" id="KW-0472">Membrane</keyword>
<evidence type="ECO:0000259" key="8">
    <source>
        <dbReference type="PROSITE" id="PS50885"/>
    </source>
</evidence>
<keyword evidence="10" id="KW-1185">Reference proteome</keyword>
<accession>C7QZM2</accession>
<dbReference type="InterPro" id="IPR004089">
    <property type="entry name" value="MCPsignal_dom"/>
</dbReference>
<dbReference type="PROSITE" id="PS50885">
    <property type="entry name" value="HAMP"/>
    <property type="match status" value="1"/>
</dbReference>
<keyword evidence="2 6" id="KW-1133">Transmembrane helix</keyword>
<dbReference type="PROSITE" id="PS50111">
    <property type="entry name" value="CHEMOTAXIS_TRANSDUC_2"/>
    <property type="match status" value="1"/>
</dbReference>
<dbReference type="KEGG" id="jde:Jden_0359"/>
<evidence type="ECO:0000313" key="9">
    <source>
        <dbReference type="EMBL" id="ACV08028.1"/>
    </source>
</evidence>
<feature type="transmembrane region" description="Helical" evidence="6">
    <location>
        <begin position="202"/>
        <end position="220"/>
    </location>
</feature>
<feature type="domain" description="HAMP" evidence="8">
    <location>
        <begin position="226"/>
        <end position="278"/>
    </location>
</feature>
<dbReference type="PANTHER" id="PTHR32089:SF112">
    <property type="entry name" value="LYSOZYME-LIKE PROTEIN-RELATED"/>
    <property type="match status" value="1"/>
</dbReference>
<dbReference type="Pfam" id="PF00672">
    <property type="entry name" value="HAMP"/>
    <property type="match status" value="1"/>
</dbReference>
<keyword evidence="1 6" id="KW-0812">Transmembrane</keyword>
<dbReference type="SUPFAM" id="SSF58104">
    <property type="entry name" value="Methyl-accepting chemotaxis protein (MCP) signaling domain"/>
    <property type="match status" value="1"/>
</dbReference>
<dbReference type="InterPro" id="IPR004090">
    <property type="entry name" value="Chemotax_Me-accpt_rcpt"/>
</dbReference>
<evidence type="ECO:0000256" key="5">
    <source>
        <dbReference type="PROSITE-ProRule" id="PRU00284"/>
    </source>
</evidence>
<dbReference type="HOGENOM" id="CLU_000445_107_27_11"/>
<dbReference type="CDD" id="cd06225">
    <property type="entry name" value="HAMP"/>
    <property type="match status" value="1"/>
</dbReference>
<dbReference type="Proteomes" id="UP000000628">
    <property type="component" value="Chromosome"/>
</dbReference>
<dbReference type="eggNOG" id="COG0840">
    <property type="taxonomic scope" value="Bacteria"/>
</dbReference>
<evidence type="ECO:0000313" key="10">
    <source>
        <dbReference type="Proteomes" id="UP000000628"/>
    </source>
</evidence>
<evidence type="ECO:0000256" key="3">
    <source>
        <dbReference type="ARBA" id="ARBA00023224"/>
    </source>
</evidence>
<dbReference type="GO" id="GO:0006935">
    <property type="term" value="P:chemotaxis"/>
    <property type="evidence" value="ECO:0007669"/>
    <property type="project" value="InterPro"/>
</dbReference>
<proteinExistence type="inferred from homology"/>
<dbReference type="STRING" id="471856.Jden_0359"/>
<gene>
    <name evidence="9" type="ordered locus">Jden_0359</name>
</gene>
<dbReference type="InterPro" id="IPR003660">
    <property type="entry name" value="HAMP_dom"/>
</dbReference>
<reference evidence="9 10" key="1">
    <citation type="journal article" date="2009" name="Stand. Genomic Sci.">
        <title>Complete genome sequence of Jonesia denitrificans type strain (Prevot 55134).</title>
        <authorList>
            <person name="Pukall R."/>
            <person name="Gehrich-Schroter G."/>
            <person name="Lapidus A."/>
            <person name="Nolan M."/>
            <person name="Glavina Del Rio T."/>
            <person name="Lucas S."/>
            <person name="Chen F."/>
            <person name="Tice H."/>
            <person name="Pitluck S."/>
            <person name="Cheng J.F."/>
            <person name="Copeland A."/>
            <person name="Saunders E."/>
            <person name="Brettin T."/>
            <person name="Detter J.C."/>
            <person name="Bruce D."/>
            <person name="Goodwin L."/>
            <person name="Pati A."/>
            <person name="Ivanova N."/>
            <person name="Mavromatis K."/>
            <person name="Ovchinnikova G."/>
            <person name="Chen A."/>
            <person name="Palaniappan K."/>
            <person name="Land M."/>
            <person name="Hauser L."/>
            <person name="Chang Y.J."/>
            <person name="Jeffries C.D."/>
            <person name="Chain P."/>
            <person name="Goker M."/>
            <person name="Bristow J."/>
            <person name="Eisen J.A."/>
            <person name="Markowitz V."/>
            <person name="Hugenholtz P."/>
            <person name="Kyrpides N.C."/>
            <person name="Klenk H.P."/>
            <person name="Han C."/>
        </authorList>
    </citation>
    <scope>NUCLEOTIDE SEQUENCE [LARGE SCALE GENOMIC DNA]</scope>
    <source>
        <strain evidence="10">ATCC 14870 / DSM 20603 / BCRC 15368 / CIP 55.134 / JCM 11481 / NBRC 15587 / NCTC 10816 / Prevot 55134</strain>
    </source>
</reference>
<evidence type="ECO:0000259" key="7">
    <source>
        <dbReference type="PROSITE" id="PS50111"/>
    </source>
</evidence>
<dbReference type="SMART" id="SM00304">
    <property type="entry name" value="HAMP"/>
    <property type="match status" value="1"/>
</dbReference>
<comment type="similarity">
    <text evidence="4">Belongs to the methyl-accepting chemotaxis (MCP) protein family.</text>
</comment>
<dbReference type="GO" id="GO:0007165">
    <property type="term" value="P:signal transduction"/>
    <property type="evidence" value="ECO:0007669"/>
    <property type="project" value="UniProtKB-KW"/>
</dbReference>
<organism evidence="9 10">
    <name type="scientific">Jonesia denitrificans (strain ATCC 14870 / DSM 20603 / BCRC 15368 / CIP 55.134 / JCM 11481 / NBRC 15587 / NCTC 10816 / Prevot 55134)</name>
    <name type="common">Listeria denitrificans</name>
    <dbReference type="NCBI Taxonomy" id="471856"/>
    <lineage>
        <taxon>Bacteria</taxon>
        <taxon>Bacillati</taxon>
        <taxon>Actinomycetota</taxon>
        <taxon>Actinomycetes</taxon>
        <taxon>Micrococcales</taxon>
        <taxon>Jonesiaceae</taxon>
        <taxon>Jonesia</taxon>
    </lineage>
</organism>
<dbReference type="OrthoDB" id="1115140at2"/>
<dbReference type="PANTHER" id="PTHR32089">
    <property type="entry name" value="METHYL-ACCEPTING CHEMOTAXIS PROTEIN MCPB"/>
    <property type="match status" value="1"/>
</dbReference>
<keyword evidence="3 5" id="KW-0807">Transducer</keyword>
<dbReference type="AlphaFoldDB" id="C7QZM2"/>
<evidence type="ECO:0000256" key="2">
    <source>
        <dbReference type="ARBA" id="ARBA00022989"/>
    </source>
</evidence>
<dbReference type="RefSeq" id="WP_015770657.1">
    <property type="nucleotide sequence ID" value="NC_013174.1"/>
</dbReference>
<feature type="domain" description="Methyl-accepting transducer" evidence="7">
    <location>
        <begin position="283"/>
        <end position="512"/>
    </location>
</feature>
<evidence type="ECO:0000256" key="1">
    <source>
        <dbReference type="ARBA" id="ARBA00022692"/>
    </source>
</evidence>
<dbReference type="GO" id="GO:0004888">
    <property type="term" value="F:transmembrane signaling receptor activity"/>
    <property type="evidence" value="ECO:0007669"/>
    <property type="project" value="InterPro"/>
</dbReference>
<dbReference type="EMBL" id="CP001706">
    <property type="protein sequence ID" value="ACV08028.1"/>
    <property type="molecule type" value="Genomic_DNA"/>
</dbReference>
<protein>
    <submittedName>
        <fullName evidence="9">Methyl-accepting chemotaxis sensory transducer</fullName>
    </submittedName>
</protein>
<evidence type="ECO:0000256" key="6">
    <source>
        <dbReference type="SAM" id="Phobius"/>
    </source>
</evidence>
<evidence type="ECO:0000256" key="4">
    <source>
        <dbReference type="ARBA" id="ARBA00029447"/>
    </source>
</evidence>
<dbReference type="PRINTS" id="PR00260">
    <property type="entry name" value="CHEMTRNSDUCR"/>
</dbReference>
<name>C7QZM2_JONDD</name>